<gene>
    <name evidence="6" type="ORF">N7496_006312</name>
</gene>
<keyword evidence="7" id="KW-1185">Reference proteome</keyword>
<dbReference type="GO" id="GO:0050660">
    <property type="term" value="F:flavin adenine dinucleotide binding"/>
    <property type="evidence" value="ECO:0007669"/>
    <property type="project" value="InterPro"/>
</dbReference>
<dbReference type="InterPro" id="IPR051209">
    <property type="entry name" value="FAD-bind_Monooxygenase_sf"/>
</dbReference>
<reference evidence="6" key="1">
    <citation type="submission" date="2022-11" db="EMBL/GenBank/DDBJ databases">
        <authorList>
            <person name="Petersen C."/>
        </authorList>
    </citation>
    <scope>NUCLEOTIDE SEQUENCE</scope>
    <source>
        <strain evidence="6">IBT 29864</strain>
    </source>
</reference>
<evidence type="ECO:0000256" key="1">
    <source>
        <dbReference type="ARBA" id="ARBA00001974"/>
    </source>
</evidence>
<evidence type="ECO:0000256" key="2">
    <source>
        <dbReference type="ARBA" id="ARBA00010139"/>
    </source>
</evidence>
<proteinExistence type="inferred from homology"/>
<name>A0A9W9S1K4_9EURO</name>
<dbReference type="InterPro" id="IPR020946">
    <property type="entry name" value="Flavin_mOase-like"/>
</dbReference>
<dbReference type="Gene3D" id="3.50.50.60">
    <property type="entry name" value="FAD/NAD(P)-binding domain"/>
    <property type="match status" value="2"/>
</dbReference>
<dbReference type="EMBL" id="JAPZBS010000005">
    <property type="protein sequence ID" value="KAJ5370220.1"/>
    <property type="molecule type" value="Genomic_DNA"/>
</dbReference>
<comment type="caution">
    <text evidence="6">The sequence shown here is derived from an EMBL/GenBank/DDBJ whole genome shotgun (WGS) entry which is preliminary data.</text>
</comment>
<dbReference type="Pfam" id="PF00743">
    <property type="entry name" value="FMO-like"/>
    <property type="match status" value="1"/>
</dbReference>
<dbReference type="InterPro" id="IPR036188">
    <property type="entry name" value="FAD/NAD-bd_sf"/>
</dbReference>
<evidence type="ECO:0000313" key="6">
    <source>
        <dbReference type="EMBL" id="KAJ5370220.1"/>
    </source>
</evidence>
<dbReference type="SUPFAM" id="SSF51905">
    <property type="entry name" value="FAD/NAD(P)-binding domain"/>
    <property type="match status" value="3"/>
</dbReference>
<dbReference type="RefSeq" id="XP_056554654.1">
    <property type="nucleotide sequence ID" value="XM_056699241.1"/>
</dbReference>
<dbReference type="PANTHER" id="PTHR42877">
    <property type="entry name" value="L-ORNITHINE N(5)-MONOOXYGENASE-RELATED"/>
    <property type="match status" value="1"/>
</dbReference>
<comment type="cofactor">
    <cofactor evidence="1">
        <name>FAD</name>
        <dbReference type="ChEBI" id="CHEBI:57692"/>
    </cofactor>
</comment>
<dbReference type="AlphaFoldDB" id="A0A9W9S1K4"/>
<accession>A0A9W9S1K4</accession>
<organism evidence="6 7">
    <name type="scientific">Penicillium cataractarum</name>
    <dbReference type="NCBI Taxonomy" id="2100454"/>
    <lineage>
        <taxon>Eukaryota</taxon>
        <taxon>Fungi</taxon>
        <taxon>Dikarya</taxon>
        <taxon>Ascomycota</taxon>
        <taxon>Pezizomycotina</taxon>
        <taxon>Eurotiomycetes</taxon>
        <taxon>Eurotiomycetidae</taxon>
        <taxon>Eurotiales</taxon>
        <taxon>Aspergillaceae</taxon>
        <taxon>Penicillium</taxon>
    </lineage>
</organism>
<evidence type="ECO:0000256" key="4">
    <source>
        <dbReference type="ARBA" id="ARBA00022827"/>
    </source>
</evidence>
<evidence type="ECO:0000256" key="5">
    <source>
        <dbReference type="ARBA" id="ARBA00023002"/>
    </source>
</evidence>
<protein>
    <recommendedName>
        <fullName evidence="8">FAD/NAD(P)-binding domain-containing protein</fullName>
    </recommendedName>
</protein>
<evidence type="ECO:0000313" key="7">
    <source>
        <dbReference type="Proteomes" id="UP001147782"/>
    </source>
</evidence>
<dbReference type="GO" id="GO:0050661">
    <property type="term" value="F:NADP binding"/>
    <property type="evidence" value="ECO:0007669"/>
    <property type="project" value="InterPro"/>
</dbReference>
<keyword evidence="3" id="KW-0285">Flavoprotein</keyword>
<reference evidence="6" key="2">
    <citation type="journal article" date="2023" name="IMA Fungus">
        <title>Comparative genomic study of the Penicillium genus elucidates a diverse pangenome and 15 lateral gene transfer events.</title>
        <authorList>
            <person name="Petersen C."/>
            <person name="Sorensen T."/>
            <person name="Nielsen M.R."/>
            <person name="Sondergaard T.E."/>
            <person name="Sorensen J.L."/>
            <person name="Fitzpatrick D.A."/>
            <person name="Frisvad J.C."/>
            <person name="Nielsen K.L."/>
        </authorList>
    </citation>
    <scope>NUCLEOTIDE SEQUENCE</scope>
    <source>
        <strain evidence="6">IBT 29864</strain>
    </source>
</reference>
<keyword evidence="5" id="KW-0560">Oxidoreductase</keyword>
<dbReference type="GO" id="GO:0004499">
    <property type="term" value="F:N,N-dimethylaniline monooxygenase activity"/>
    <property type="evidence" value="ECO:0007669"/>
    <property type="project" value="InterPro"/>
</dbReference>
<evidence type="ECO:0008006" key="8">
    <source>
        <dbReference type="Google" id="ProtNLM"/>
    </source>
</evidence>
<dbReference type="PANTHER" id="PTHR42877:SF11">
    <property type="entry name" value="MONOOXYGENASE, PUTATIVE (AFU_ORTHOLOGUE AFUA_6G13790)-RELATED"/>
    <property type="match status" value="1"/>
</dbReference>
<evidence type="ECO:0000256" key="3">
    <source>
        <dbReference type="ARBA" id="ARBA00022630"/>
    </source>
</evidence>
<dbReference type="GeneID" id="81438420"/>
<dbReference type="OrthoDB" id="74360at2759"/>
<sequence>MPSNESFSHSSPPTDTPANWVSILEQPLFTPRKLRLVCIGAGFSGLILAHKIKHELKMDDMIDLQIYEKNPEIGGTWFENRYPGAACDVPAHVYVFPFEPNPNWSSFYVHGPEIWQYMKDTAVKWGLEKFVSFNSRVNETVWDDEVGKWKIKVDYSGNTISDECDVLVNASGFLNKWSWPTIEGLEDFKGKRLHTAAWDESYDWTGKRVAIIGNGSSAIQLLPEIQRTAKEVVNYIRNPTWIATNYLQEFAENGKFVYTEEKKKELRENPEMLFEMRKKLEHGFNQFFHSMIDGTPAQKAMDQTYRKKMEDALGGNPELIQRLVPEFNVGCRRLTPGDGYLDALHEKNVRVELTPISRITETGIATENGPEDYDLIVCATGFDVSFRPSWNLVGRNGVKLSDAWKVEPKGYFGMCAADMPNYFIYAGPNSPVAHGVLMGSMDAMTLYILKWCRKIATEDIKSITVKPEVVDDLSVWSQEFLKRTVWAGECRSWYKNSNTKGNITALHAGSVIHYREMLHDLRGEDFDIKYRSRNEFRFLGNGFTQRDANGDDLAYYLKR</sequence>
<comment type="similarity">
    <text evidence="2">Belongs to the FAD-binding monooxygenase family.</text>
</comment>
<dbReference type="Proteomes" id="UP001147782">
    <property type="component" value="Unassembled WGS sequence"/>
</dbReference>
<keyword evidence="4" id="KW-0274">FAD</keyword>